<dbReference type="AlphaFoldDB" id="A0A955RLS3"/>
<evidence type="ECO:0000313" key="1">
    <source>
        <dbReference type="EMBL" id="MCA9386637.1"/>
    </source>
</evidence>
<reference evidence="1" key="2">
    <citation type="journal article" date="2021" name="Microbiome">
        <title>Successional dynamics and alternative stable states in a saline activated sludge microbial community over 9 years.</title>
        <authorList>
            <person name="Wang Y."/>
            <person name="Ye J."/>
            <person name="Ju F."/>
            <person name="Liu L."/>
            <person name="Boyd J.A."/>
            <person name="Deng Y."/>
            <person name="Parks D.H."/>
            <person name="Jiang X."/>
            <person name="Yin X."/>
            <person name="Woodcroft B.J."/>
            <person name="Tyson G.W."/>
            <person name="Hugenholtz P."/>
            <person name="Polz M.F."/>
            <person name="Zhang T."/>
        </authorList>
    </citation>
    <scope>NUCLEOTIDE SEQUENCE</scope>
    <source>
        <strain evidence="1">HKST-UBA09</strain>
    </source>
</reference>
<organism evidence="1 2">
    <name type="scientific">Candidatus Dojkabacteria bacterium</name>
    <dbReference type="NCBI Taxonomy" id="2099670"/>
    <lineage>
        <taxon>Bacteria</taxon>
        <taxon>Candidatus Dojkabacteria</taxon>
    </lineage>
</organism>
<protein>
    <submittedName>
        <fullName evidence="1">Uncharacterized protein</fullName>
    </submittedName>
</protein>
<reference evidence="1" key="1">
    <citation type="submission" date="2020-04" db="EMBL/GenBank/DDBJ databases">
        <authorList>
            <person name="Zhang T."/>
        </authorList>
    </citation>
    <scope>NUCLEOTIDE SEQUENCE</scope>
    <source>
        <strain evidence="1">HKST-UBA09</strain>
    </source>
</reference>
<dbReference type="EMBL" id="JAGQLF010000009">
    <property type="protein sequence ID" value="MCA9386637.1"/>
    <property type="molecule type" value="Genomic_DNA"/>
</dbReference>
<comment type="caution">
    <text evidence="1">The sequence shown here is derived from an EMBL/GenBank/DDBJ whole genome shotgun (WGS) entry which is preliminary data.</text>
</comment>
<proteinExistence type="predicted"/>
<sequence length="390" mass="45140">METNAQNYTENPVYITISEQSSNISARRECILRYIESQYFDLDNLEIAIRVHLNSQVSKGVLSTSQLVEFIEYIYLGKPNSYISINLNINGDQIKQLTKTVTNVLQISMLSSELETIGIQPRKDKSTLYKRVHVFSAKELKVSIGLNPDIPDHYLNFLTLISNGIYPTTFAQTILDEVPDNIITGTNNFIHRWRDQIVKGELLTTGEQLAFIIESLRHLNDPSSIVLTQTQIKLYVANGTIDNYKQRVRMFASLSKYIHNYDMVLSEIFFRTQYSITPIFDESTVYTPDLFDKKFPYTIGLFLEYYIQGYDMNILINLLALTSGLSSATVSEQFDSIRRVMQNIYSYKWFVRKGYRQLDFIEVSVRDDIKQFLVNFIEQTRAKLTELGEL</sequence>
<gene>
    <name evidence="1" type="ORF">KC669_01240</name>
</gene>
<name>A0A955RLS3_9BACT</name>
<evidence type="ECO:0000313" key="2">
    <source>
        <dbReference type="Proteomes" id="UP000714915"/>
    </source>
</evidence>
<dbReference type="Proteomes" id="UP000714915">
    <property type="component" value="Unassembled WGS sequence"/>
</dbReference>
<accession>A0A955RLS3</accession>